<keyword evidence="2" id="KW-1185">Reference proteome</keyword>
<dbReference type="AlphaFoldDB" id="A0A1B0DNQ7"/>
<protein>
    <submittedName>
        <fullName evidence="1">Uncharacterized protein</fullName>
    </submittedName>
</protein>
<dbReference type="VEuPathDB" id="VectorBase:PPAI010102"/>
<accession>A0A1B0DNQ7</accession>
<evidence type="ECO:0000313" key="2">
    <source>
        <dbReference type="Proteomes" id="UP000092462"/>
    </source>
</evidence>
<dbReference type="EMBL" id="AJVK01017677">
    <property type="status" value="NOT_ANNOTATED_CDS"/>
    <property type="molecule type" value="Genomic_DNA"/>
</dbReference>
<dbReference type="Proteomes" id="UP000092462">
    <property type="component" value="Unassembled WGS sequence"/>
</dbReference>
<reference evidence="1" key="1">
    <citation type="submission" date="2022-08" db="UniProtKB">
        <authorList>
            <consortium name="EnsemblMetazoa"/>
        </authorList>
    </citation>
    <scope>IDENTIFICATION</scope>
    <source>
        <strain evidence="1">Israel</strain>
    </source>
</reference>
<name>A0A1B0DNQ7_PHLPP</name>
<dbReference type="EnsemblMetazoa" id="PPAI010102-RA">
    <property type="protein sequence ID" value="PPAI010102-PA"/>
    <property type="gene ID" value="PPAI010102"/>
</dbReference>
<sequence>MDTDPVSFSHHRQFQQVTSVPTNATMVCH</sequence>
<evidence type="ECO:0000313" key="1">
    <source>
        <dbReference type="EnsemblMetazoa" id="PPAI010102-PA"/>
    </source>
</evidence>
<proteinExistence type="predicted"/>
<organism evidence="1 2">
    <name type="scientific">Phlebotomus papatasi</name>
    <name type="common">Sandfly</name>
    <dbReference type="NCBI Taxonomy" id="29031"/>
    <lineage>
        <taxon>Eukaryota</taxon>
        <taxon>Metazoa</taxon>
        <taxon>Ecdysozoa</taxon>
        <taxon>Arthropoda</taxon>
        <taxon>Hexapoda</taxon>
        <taxon>Insecta</taxon>
        <taxon>Pterygota</taxon>
        <taxon>Neoptera</taxon>
        <taxon>Endopterygota</taxon>
        <taxon>Diptera</taxon>
        <taxon>Nematocera</taxon>
        <taxon>Psychodoidea</taxon>
        <taxon>Psychodidae</taxon>
        <taxon>Phlebotomus</taxon>
        <taxon>Phlebotomus</taxon>
    </lineage>
</organism>